<evidence type="ECO:0000256" key="5">
    <source>
        <dbReference type="SAM" id="MobiDB-lite"/>
    </source>
</evidence>
<evidence type="ECO:0000256" key="4">
    <source>
        <dbReference type="ARBA" id="ARBA00023242"/>
    </source>
</evidence>
<evidence type="ECO:0000259" key="6">
    <source>
        <dbReference type="Pfam" id="PF09302"/>
    </source>
</evidence>
<dbReference type="InterPro" id="IPR015381">
    <property type="entry name" value="XLF-like_N"/>
</dbReference>
<accession>A0A8H5CIC3</accession>
<organism evidence="7 8">
    <name type="scientific">Ephemerocybe angulata</name>
    <dbReference type="NCBI Taxonomy" id="980116"/>
    <lineage>
        <taxon>Eukaryota</taxon>
        <taxon>Fungi</taxon>
        <taxon>Dikarya</taxon>
        <taxon>Basidiomycota</taxon>
        <taxon>Agaricomycotina</taxon>
        <taxon>Agaricomycetes</taxon>
        <taxon>Agaricomycetidae</taxon>
        <taxon>Agaricales</taxon>
        <taxon>Agaricineae</taxon>
        <taxon>Psathyrellaceae</taxon>
        <taxon>Ephemerocybe</taxon>
    </lineage>
</organism>
<keyword evidence="4" id="KW-0539">Nucleus</keyword>
<feature type="compositionally biased region" description="Low complexity" evidence="5">
    <location>
        <begin position="251"/>
        <end position="261"/>
    </location>
</feature>
<dbReference type="Proteomes" id="UP000541558">
    <property type="component" value="Unassembled WGS sequence"/>
</dbReference>
<evidence type="ECO:0000256" key="1">
    <source>
        <dbReference type="ARBA" id="ARBA00004123"/>
    </source>
</evidence>
<feature type="compositionally biased region" description="Pro residues" evidence="5">
    <location>
        <begin position="262"/>
        <end position="274"/>
    </location>
</feature>
<dbReference type="GO" id="GO:0005634">
    <property type="term" value="C:nucleus"/>
    <property type="evidence" value="ECO:0007669"/>
    <property type="project" value="UniProtKB-SubCell"/>
</dbReference>
<comment type="subcellular location">
    <subcellularLocation>
        <location evidence="1">Nucleus</location>
    </subcellularLocation>
</comment>
<feature type="compositionally biased region" description="Polar residues" evidence="5">
    <location>
        <begin position="241"/>
        <end position="250"/>
    </location>
</feature>
<proteinExistence type="predicted"/>
<dbReference type="OrthoDB" id="3184250at2759"/>
<evidence type="ECO:0000256" key="3">
    <source>
        <dbReference type="ARBA" id="ARBA00023204"/>
    </source>
</evidence>
<feature type="region of interest" description="Disordered" evidence="5">
    <location>
        <begin position="227"/>
        <end position="404"/>
    </location>
</feature>
<reference evidence="7 8" key="1">
    <citation type="journal article" date="2020" name="ISME J.">
        <title>Uncovering the hidden diversity of litter-decomposition mechanisms in mushroom-forming fungi.</title>
        <authorList>
            <person name="Floudas D."/>
            <person name="Bentzer J."/>
            <person name="Ahren D."/>
            <person name="Johansson T."/>
            <person name="Persson P."/>
            <person name="Tunlid A."/>
        </authorList>
    </citation>
    <scope>NUCLEOTIDE SEQUENCE [LARGE SCALE GENOMIC DNA]</scope>
    <source>
        <strain evidence="7 8">CBS 175.51</strain>
    </source>
</reference>
<evidence type="ECO:0000313" key="7">
    <source>
        <dbReference type="EMBL" id="KAF5342033.1"/>
    </source>
</evidence>
<dbReference type="InterPro" id="IPR038051">
    <property type="entry name" value="XRCC4-like_N_sf"/>
</dbReference>
<sequence>MDAFTEEHIKFFLSEEWLVKVDGHKSVPYLFKFHHSSMDLSCVALMTDTKSVWVEVLSSQQFARRWRSCNPDSPPPFHDQGEEDAWRESSLELLSNSHTLGAIPDIQFEVVESDFSDFAFELESEHFKWRWETNSVGYRMSAEIISKQLILPLICANHISVSSSDALSGMSDPEVEKAVDKVGRTARRATDNHVKIALTKPRVATMLRRITALFNFVPNLPPIFSTAEKPDLKPKPVESSPPIQQQENSRPNASAKKAPASAPEPTPSPKPAPVPSSSRKPESKGKAPAAVDVLTDGGSTEDESDVEQTLPAKPANQGEDAVMRDPSPPPSVPSNPSKRASPVETPAVDSDSDSRPKASKSAAAHKKVRVASSTDDDSDARPSQPVVKRGGGARQPIKRGGKRF</sequence>
<dbReference type="Pfam" id="PF09302">
    <property type="entry name" value="XLF"/>
    <property type="match status" value="1"/>
</dbReference>
<feature type="domain" description="XLF-like N-terminal" evidence="6">
    <location>
        <begin position="17"/>
        <end position="133"/>
    </location>
</feature>
<dbReference type="EMBL" id="JAACJK010000001">
    <property type="protein sequence ID" value="KAF5342033.1"/>
    <property type="molecule type" value="Genomic_DNA"/>
</dbReference>
<dbReference type="Gene3D" id="2.170.210.10">
    <property type="entry name" value="DNA double-strand break repair and VJ recombination XRCC4, N-terminal"/>
    <property type="match status" value="1"/>
</dbReference>
<dbReference type="GO" id="GO:0006303">
    <property type="term" value="P:double-strand break repair via nonhomologous end joining"/>
    <property type="evidence" value="ECO:0007669"/>
    <property type="project" value="UniProtKB-ARBA"/>
</dbReference>
<keyword evidence="8" id="KW-1185">Reference proteome</keyword>
<dbReference type="AlphaFoldDB" id="A0A8H5CIC3"/>
<comment type="caution">
    <text evidence="7">The sequence shown here is derived from an EMBL/GenBank/DDBJ whole genome shotgun (WGS) entry which is preliminary data.</text>
</comment>
<gene>
    <name evidence="7" type="ORF">D9611_001555</name>
</gene>
<evidence type="ECO:0000256" key="2">
    <source>
        <dbReference type="ARBA" id="ARBA00022763"/>
    </source>
</evidence>
<keyword evidence="3" id="KW-0234">DNA repair</keyword>
<keyword evidence="2" id="KW-0227">DNA damage</keyword>
<protein>
    <recommendedName>
        <fullName evidence="6">XLF-like N-terminal domain-containing protein</fullName>
    </recommendedName>
</protein>
<name>A0A8H5CIC3_9AGAR</name>
<evidence type="ECO:0000313" key="8">
    <source>
        <dbReference type="Proteomes" id="UP000541558"/>
    </source>
</evidence>